<proteinExistence type="predicted"/>
<gene>
    <name evidence="1" type="ORF">BV22DRAFT_1037147</name>
</gene>
<accession>A0ACB8BD95</accession>
<name>A0ACB8BD95_9AGAM</name>
<keyword evidence="2" id="KW-1185">Reference proteome</keyword>
<comment type="caution">
    <text evidence="1">The sequence shown here is derived from an EMBL/GenBank/DDBJ whole genome shotgun (WGS) entry which is preliminary data.</text>
</comment>
<reference evidence="1" key="1">
    <citation type="journal article" date="2021" name="New Phytol.">
        <title>Evolutionary innovations through gain and loss of genes in the ectomycorrhizal Boletales.</title>
        <authorList>
            <person name="Wu G."/>
            <person name="Miyauchi S."/>
            <person name="Morin E."/>
            <person name="Kuo A."/>
            <person name="Drula E."/>
            <person name="Varga T."/>
            <person name="Kohler A."/>
            <person name="Feng B."/>
            <person name="Cao Y."/>
            <person name="Lipzen A."/>
            <person name="Daum C."/>
            <person name="Hundley H."/>
            <person name="Pangilinan J."/>
            <person name="Johnson J."/>
            <person name="Barry K."/>
            <person name="LaButti K."/>
            <person name="Ng V."/>
            <person name="Ahrendt S."/>
            <person name="Min B."/>
            <person name="Choi I.G."/>
            <person name="Park H."/>
            <person name="Plett J.M."/>
            <person name="Magnuson J."/>
            <person name="Spatafora J.W."/>
            <person name="Nagy L.G."/>
            <person name="Henrissat B."/>
            <person name="Grigoriev I.V."/>
            <person name="Yang Z.L."/>
            <person name="Xu J."/>
            <person name="Martin F.M."/>
        </authorList>
    </citation>
    <scope>NUCLEOTIDE SEQUENCE</scope>
    <source>
        <strain evidence="1">KUC20120723A-06</strain>
    </source>
</reference>
<protein>
    <submittedName>
        <fullName evidence="1">Uncharacterized protein</fullName>
    </submittedName>
</protein>
<dbReference type="EMBL" id="MU266473">
    <property type="protein sequence ID" value="KAH7922772.1"/>
    <property type="molecule type" value="Genomic_DNA"/>
</dbReference>
<organism evidence="1 2">
    <name type="scientific">Leucogyrophana mollusca</name>
    <dbReference type="NCBI Taxonomy" id="85980"/>
    <lineage>
        <taxon>Eukaryota</taxon>
        <taxon>Fungi</taxon>
        <taxon>Dikarya</taxon>
        <taxon>Basidiomycota</taxon>
        <taxon>Agaricomycotina</taxon>
        <taxon>Agaricomycetes</taxon>
        <taxon>Agaricomycetidae</taxon>
        <taxon>Boletales</taxon>
        <taxon>Boletales incertae sedis</taxon>
        <taxon>Leucogyrophana</taxon>
    </lineage>
</organism>
<dbReference type="Proteomes" id="UP000790709">
    <property type="component" value="Unassembled WGS sequence"/>
</dbReference>
<sequence>MTYNPYPSQQQPQPQPFQRSAYPQGPPPPGPGSGRPMSAYAAPSQAYDPRWYQQQQQPPSSYPYPPQQAPQRPVYSQQAYPPQSQPFRQPPHPSQMQAPPPPGAVVTSRGPPAEYNAPPSAYGKPLSVTPGSRFAPPPPPPALTYTPSIGPTGRTPQPGFQNLQMQSPAQQSPATQSRRPLPTPRARPESMPPPARQTPTIQAPAPSRPAILTHAASLSADSPSSTSPPTSASSNNSRRPLPTPLPRSTKHASLDLRMRPPSPVEESGPEQILPSSLARKPTLPASSMESHSLTGSSSESNPTQTKFVPLWKRNLQSSSPSPAQVSGLSGTSSIERRSTVSGVVAPPKLNGPSIRARSPERPPQVTENTQTSPSRRPLPSSPLVGATPPTVPQQTRSHNVTTSALSRTPTTRSLHSRVPASSGTDDDISSPSDVSTEEEDYIPKQDLRAGEGDQRRTPSPQYGIRDLPQRSRTIIASKQDPIISASAQQTNPPLTRHNTRNRPTRSATLPQPPISNVPQPREPPNATSSKDNPPDNGRGQSLTLRLAAASLGGDERSSSPTRREVPSSPAWPPNVPPLPRTPGMQSLPFSPALRGGAHPNANGNGTSSLPRTPQMQGQQFSPAIQPSSPALALQTGNTLPRTPLSQPSSPTKMGYNGNGNMFGGISARQREKQREFVNLDDEPPPSLRRTPSPSPSIPSIQIDSISSRRDDSLPQRHWTPSANGNRNRALASPPKIESPAPVGGRNQQANIPTISFPGGDDDDSDDSGFGPSITVSGPEAPRISAAPPQISISGSSSPPHRGAATGARPPPSSQRQEAQYGSRHTHIQENGNAKRNLPPPPMRRAGGLSCGGCGGPIIGRIVSAIGVRWHPECFRCTICNELLEHVSSYEHEGRPYCHLDYHESFAPRCYHCQTAIIDERFITLDDEALGKRTYHEQHFFCAECGDPFLAPSAGSTRTGELSVTGDGAFEDDDVGFTVYKGHPYCEACHVRLRMPKCKRCKRSIRDGTRAVEALGGKWCWECFVCASCEKPFDDPSFFLRDNKPFCEPCFSLILRNEV</sequence>
<evidence type="ECO:0000313" key="1">
    <source>
        <dbReference type="EMBL" id="KAH7922772.1"/>
    </source>
</evidence>
<evidence type="ECO:0000313" key="2">
    <source>
        <dbReference type="Proteomes" id="UP000790709"/>
    </source>
</evidence>